<evidence type="ECO:0008006" key="3">
    <source>
        <dbReference type="Google" id="ProtNLM"/>
    </source>
</evidence>
<evidence type="ECO:0000313" key="1">
    <source>
        <dbReference type="EMBL" id="POZ56444.1"/>
    </source>
</evidence>
<name>A0A2S5D056_LYSSH</name>
<evidence type="ECO:0000313" key="2">
    <source>
        <dbReference type="Proteomes" id="UP000237319"/>
    </source>
</evidence>
<dbReference type="RefSeq" id="WP_103976572.1">
    <property type="nucleotide sequence ID" value="NZ_PGLV01000001.1"/>
</dbReference>
<dbReference type="AlphaFoldDB" id="A0A2S5D056"/>
<proteinExistence type="predicted"/>
<gene>
    <name evidence="1" type="ORF">LYSIN_01227</name>
</gene>
<sequence>MTLELHNTENPISNTERLKINENWQRIISGYSYLQQQIKVLAGGAEVDELIQRLNEAVDGANVAVQQAIDANNTATQEAIEANNKALQDALTTVSQTLVDVNKAIANANTATSEANTAKQGALDATTQAHTALGAMHSLITNLGSKGVWNDTTQFYKNNLAVFNGSTFIALQDNLGKTPPTLPTQSNAYWSLFAEKGATGNTGLQGPPGKDGTGVTIIGSLPSETDLPPVGAPGDAYMIEGNLYVWQDNTKTWKNVGPIQGPQGKSAYDLAVENGFIGTMEEWIESLKGMQGPPGPEGPPGPPADLTEINQQVSTLETEVTEHVTGIATTEKLGHIKPDGTTITVNPVTGVASAEGGIGDVIEYNGDLNNLVKTGFYYYPAGTLNSPTAAGGFIQVIANEENVFQISQSLINGLSNYFYAKRVARKVNGSFVWGVDGYTELNGWAPPTRINDSLTSSTKYEGASANAVKQVNDKLRATWIADSTTNIPFGQDYSGAVRFRKVLTTVEVILDLKVVLTDLTPNVEYIMFTLPVGYRTQEAFSSSVVLLTGSVYNYIPIRINPNGQVLFRNSTSVAQNSLIKGQFTFATGESLN</sequence>
<dbReference type="Proteomes" id="UP000237319">
    <property type="component" value="Unassembled WGS sequence"/>
</dbReference>
<accession>A0A2S5D056</accession>
<dbReference type="CDD" id="cd19958">
    <property type="entry name" value="pyocin_knob"/>
    <property type="match status" value="1"/>
</dbReference>
<organism evidence="1 2">
    <name type="scientific">Lysinibacillus sphaericus</name>
    <name type="common">Bacillus sphaericus</name>
    <dbReference type="NCBI Taxonomy" id="1421"/>
    <lineage>
        <taxon>Bacteria</taxon>
        <taxon>Bacillati</taxon>
        <taxon>Bacillota</taxon>
        <taxon>Bacilli</taxon>
        <taxon>Bacillales</taxon>
        <taxon>Bacillaceae</taxon>
        <taxon>Lysinibacillus</taxon>
    </lineage>
</organism>
<dbReference type="EMBL" id="PGLV01000001">
    <property type="protein sequence ID" value="POZ56444.1"/>
    <property type="molecule type" value="Genomic_DNA"/>
</dbReference>
<keyword evidence="2" id="KW-1185">Reference proteome</keyword>
<protein>
    <recommendedName>
        <fullName evidence="3">Tail fiber protein</fullName>
    </recommendedName>
</protein>
<reference evidence="1 2" key="1">
    <citation type="submission" date="2017-11" db="EMBL/GenBank/DDBJ databases">
        <title>Genome sequence of Lysinibacillus sphaericus, a lignin-degrading bacteria isolated from municipal solid waste soil.</title>
        <authorList>
            <person name="Persinoti G.F."/>
            <person name="Paixao D.A."/>
            <person name="Bugg T.D."/>
            <person name="Squina F.M."/>
        </authorList>
    </citation>
    <scope>NUCLEOTIDE SEQUENCE [LARGE SCALE GENOMIC DNA]</scope>
    <source>
        <strain evidence="1 2">A1</strain>
    </source>
</reference>
<comment type="caution">
    <text evidence="1">The sequence shown here is derived from an EMBL/GenBank/DDBJ whole genome shotgun (WGS) entry which is preliminary data.</text>
</comment>